<dbReference type="EMBL" id="QXBN01000012">
    <property type="protein sequence ID" value="RIT36845.1"/>
    <property type="molecule type" value="Genomic_DNA"/>
</dbReference>
<protein>
    <submittedName>
        <fullName evidence="1">Uncharacterized protein</fullName>
    </submittedName>
</protein>
<proteinExistence type="predicted"/>
<dbReference type="RefSeq" id="WP_119596491.1">
    <property type="nucleotide sequence ID" value="NZ_QXBN01000012.1"/>
</dbReference>
<accession>A0ABD7HML1</accession>
<name>A0ABD7HML1_9MYCO</name>
<evidence type="ECO:0000313" key="1">
    <source>
        <dbReference type="EMBL" id="RIT36845.1"/>
    </source>
</evidence>
<sequence length="65" mass="6912">MSDQAMAAEWHDTGWDLYLRPELVDGEPQVRIETSAYLKPGQARGLAAALLAAAETLDGAVQNAG</sequence>
<dbReference type="Proteomes" id="UP000284557">
    <property type="component" value="Unassembled WGS sequence"/>
</dbReference>
<gene>
    <name evidence="1" type="ORF">D2E76_16470</name>
</gene>
<comment type="caution">
    <text evidence="1">The sequence shown here is derived from an EMBL/GenBank/DDBJ whole genome shotgun (WGS) entry which is preliminary data.</text>
</comment>
<organism evidence="1 2">
    <name type="scientific">Mycobacteroides abscessus</name>
    <dbReference type="NCBI Taxonomy" id="36809"/>
    <lineage>
        <taxon>Bacteria</taxon>
        <taxon>Bacillati</taxon>
        <taxon>Actinomycetota</taxon>
        <taxon>Actinomycetes</taxon>
        <taxon>Mycobacteriales</taxon>
        <taxon>Mycobacteriaceae</taxon>
        <taxon>Mycobacteroides</taxon>
    </lineage>
</organism>
<reference evidence="1 2" key="1">
    <citation type="submission" date="2018-08" db="EMBL/GenBank/DDBJ databases">
        <title>Linezolid Resistance in Mycobacterium abscessus: MIC Distribution and Comprehensive Investigation of Resistance Mechanisms.</title>
        <authorList>
            <person name="Ye M."/>
            <person name="Xu L."/>
            <person name="Zou Y."/>
            <person name="Li B."/>
            <person name="Guo Q."/>
            <person name="Zhang Y."/>
            <person name="Zhan M."/>
            <person name="Xu B."/>
            <person name="Yu F."/>
            <person name="Zhang Z."/>
            <person name="Chu H."/>
        </authorList>
    </citation>
    <scope>NUCLEOTIDE SEQUENCE [LARGE SCALE GENOMIC DNA]</scope>
    <source>
        <strain evidence="1 2">G143</strain>
    </source>
</reference>
<evidence type="ECO:0000313" key="2">
    <source>
        <dbReference type="Proteomes" id="UP000284557"/>
    </source>
</evidence>
<dbReference type="AlphaFoldDB" id="A0ABD7HML1"/>